<dbReference type="Proteomes" id="UP001500067">
    <property type="component" value="Unassembled WGS sequence"/>
</dbReference>
<proteinExistence type="predicted"/>
<dbReference type="RefSeq" id="WP_345077504.1">
    <property type="nucleotide sequence ID" value="NZ_BAABFA010000004.1"/>
</dbReference>
<dbReference type="Gene3D" id="1.20.5.340">
    <property type="match status" value="1"/>
</dbReference>
<organism evidence="2 3">
    <name type="scientific">Nemorincola caseinilytica</name>
    <dbReference type="NCBI Taxonomy" id="2054315"/>
    <lineage>
        <taxon>Bacteria</taxon>
        <taxon>Pseudomonadati</taxon>
        <taxon>Bacteroidota</taxon>
        <taxon>Chitinophagia</taxon>
        <taxon>Chitinophagales</taxon>
        <taxon>Chitinophagaceae</taxon>
        <taxon>Nemorincola</taxon>
    </lineage>
</organism>
<accession>A0ABP8N5Y4</accession>
<evidence type="ECO:0000313" key="3">
    <source>
        <dbReference type="Proteomes" id="UP001500067"/>
    </source>
</evidence>
<comment type="caution">
    <text evidence="2">The sequence shown here is derived from an EMBL/GenBank/DDBJ whole genome shotgun (WGS) entry which is preliminary data.</text>
</comment>
<feature type="coiled-coil region" evidence="1">
    <location>
        <begin position="4"/>
        <end position="52"/>
    </location>
</feature>
<evidence type="ECO:0000313" key="2">
    <source>
        <dbReference type="EMBL" id="GAA4460463.1"/>
    </source>
</evidence>
<name>A0ABP8N5Y4_9BACT</name>
<keyword evidence="1" id="KW-0175">Coiled coil</keyword>
<reference evidence="3" key="1">
    <citation type="journal article" date="2019" name="Int. J. Syst. Evol. Microbiol.">
        <title>The Global Catalogue of Microorganisms (GCM) 10K type strain sequencing project: providing services to taxonomists for standard genome sequencing and annotation.</title>
        <authorList>
            <consortium name="The Broad Institute Genomics Platform"/>
            <consortium name="The Broad Institute Genome Sequencing Center for Infectious Disease"/>
            <person name="Wu L."/>
            <person name="Ma J."/>
        </authorList>
    </citation>
    <scope>NUCLEOTIDE SEQUENCE [LARGE SCALE GENOMIC DNA]</scope>
    <source>
        <strain evidence="3">JCM 32105</strain>
    </source>
</reference>
<evidence type="ECO:0008006" key="4">
    <source>
        <dbReference type="Google" id="ProtNLM"/>
    </source>
</evidence>
<evidence type="ECO:0000256" key="1">
    <source>
        <dbReference type="SAM" id="Coils"/>
    </source>
</evidence>
<protein>
    <recommendedName>
        <fullName evidence="4">Cell division protein ZapB</fullName>
    </recommendedName>
</protein>
<sequence length="91" mass="10285">MQVLDELNGKLNTLLKKYTALEAENKRLRDTVARLERTGEKLTAQLASLEKDMVSVDLNAAVAGDDDRQNMRKQLDIVITEIDRILTTLND</sequence>
<keyword evidence="3" id="KW-1185">Reference proteome</keyword>
<dbReference type="EMBL" id="BAABFA010000004">
    <property type="protein sequence ID" value="GAA4460463.1"/>
    <property type="molecule type" value="Genomic_DNA"/>
</dbReference>
<gene>
    <name evidence="2" type="ORF">GCM10023093_03140</name>
</gene>